<reference evidence="3" key="1">
    <citation type="journal article" date="2019" name="Int. J. Syst. Evol. Microbiol.">
        <title>The Global Catalogue of Microorganisms (GCM) 10K type strain sequencing project: providing services to taxonomists for standard genome sequencing and annotation.</title>
        <authorList>
            <consortium name="The Broad Institute Genomics Platform"/>
            <consortium name="The Broad Institute Genome Sequencing Center for Infectious Disease"/>
            <person name="Wu L."/>
            <person name="Ma J."/>
        </authorList>
    </citation>
    <scope>NUCLEOTIDE SEQUENCE [LARGE SCALE GENOMIC DNA]</scope>
    <source>
        <strain evidence="3">JCM 18303</strain>
    </source>
</reference>
<keyword evidence="3" id="KW-1185">Reference proteome</keyword>
<dbReference type="EMBL" id="BAABJP010000030">
    <property type="protein sequence ID" value="GAA5163772.1"/>
    <property type="molecule type" value="Genomic_DNA"/>
</dbReference>
<dbReference type="RefSeq" id="WP_185062235.1">
    <property type="nucleotide sequence ID" value="NZ_BAABJP010000030.1"/>
</dbReference>
<keyword evidence="1" id="KW-0812">Transmembrane</keyword>
<sequence>MPDQVVLTLSFVAALAILPGLLRRHAGFPGGPSGGFLLSGLAGLLGYVVWDLFAHGFLPVTSAIEQLRDRLDDATTMLTLGALFLAGIALAFGLLMWRDAELDRAEGAPAEGGRHSVGPGTVAAAELTGVATAAGARRRAMVLAAGLGLHGVLVGLAIGSNGKRDEIAFTCMLAIAAGLYALAQGYLLAGIFREGARLSLGTRLLMALTVGAPLFLATLGGMYLSEDEATVGLCGLAGGALAYAALRLVLGAAERHGKRLAVWGVLTGLLVGFVGDILLITFAGSVD</sequence>
<feature type="transmembrane region" description="Helical" evidence="1">
    <location>
        <begin position="262"/>
        <end position="284"/>
    </location>
</feature>
<feature type="transmembrane region" description="Helical" evidence="1">
    <location>
        <begin position="140"/>
        <end position="161"/>
    </location>
</feature>
<feature type="transmembrane region" description="Helical" evidence="1">
    <location>
        <begin position="167"/>
        <end position="192"/>
    </location>
</feature>
<evidence type="ECO:0008006" key="4">
    <source>
        <dbReference type="Google" id="ProtNLM"/>
    </source>
</evidence>
<feature type="transmembrane region" description="Helical" evidence="1">
    <location>
        <begin position="204"/>
        <end position="224"/>
    </location>
</feature>
<name>A0ABP9QLF4_9PSEU</name>
<feature type="transmembrane region" description="Helical" evidence="1">
    <location>
        <begin position="78"/>
        <end position="97"/>
    </location>
</feature>
<keyword evidence="1" id="KW-0472">Membrane</keyword>
<evidence type="ECO:0000313" key="2">
    <source>
        <dbReference type="EMBL" id="GAA5163772.1"/>
    </source>
</evidence>
<evidence type="ECO:0000256" key="1">
    <source>
        <dbReference type="SAM" id="Phobius"/>
    </source>
</evidence>
<keyword evidence="1" id="KW-1133">Transmembrane helix</keyword>
<evidence type="ECO:0000313" key="3">
    <source>
        <dbReference type="Proteomes" id="UP001428817"/>
    </source>
</evidence>
<feature type="transmembrane region" description="Helical" evidence="1">
    <location>
        <begin position="6"/>
        <end position="22"/>
    </location>
</feature>
<gene>
    <name evidence="2" type="ORF">GCM10023321_51140</name>
</gene>
<dbReference type="Proteomes" id="UP001428817">
    <property type="component" value="Unassembled WGS sequence"/>
</dbReference>
<protein>
    <recommendedName>
        <fullName evidence="4">Zinc permease</fullName>
    </recommendedName>
</protein>
<feature type="transmembrane region" description="Helical" evidence="1">
    <location>
        <begin position="230"/>
        <end position="250"/>
    </location>
</feature>
<feature type="transmembrane region" description="Helical" evidence="1">
    <location>
        <begin position="34"/>
        <end position="58"/>
    </location>
</feature>
<comment type="caution">
    <text evidence="2">The sequence shown here is derived from an EMBL/GenBank/DDBJ whole genome shotgun (WGS) entry which is preliminary data.</text>
</comment>
<proteinExistence type="predicted"/>
<accession>A0ABP9QLF4</accession>
<organism evidence="2 3">
    <name type="scientific">Pseudonocardia eucalypti</name>
    <dbReference type="NCBI Taxonomy" id="648755"/>
    <lineage>
        <taxon>Bacteria</taxon>
        <taxon>Bacillati</taxon>
        <taxon>Actinomycetota</taxon>
        <taxon>Actinomycetes</taxon>
        <taxon>Pseudonocardiales</taxon>
        <taxon>Pseudonocardiaceae</taxon>
        <taxon>Pseudonocardia</taxon>
    </lineage>
</organism>